<comment type="caution">
    <text evidence="1">The sequence shown here is derived from an EMBL/GenBank/DDBJ whole genome shotgun (WGS) entry which is preliminary data.</text>
</comment>
<dbReference type="EMBL" id="AUZJ01000043">
    <property type="protein sequence ID" value="ERF60369.1"/>
    <property type="molecule type" value="Genomic_DNA"/>
</dbReference>
<organism evidence="1 2">
    <name type="scientific">Treponema socranskii subsp. socranskii VPI DR56BR1116 = ATCC 35536</name>
    <dbReference type="NCBI Taxonomy" id="1125725"/>
    <lineage>
        <taxon>Bacteria</taxon>
        <taxon>Pseudomonadati</taxon>
        <taxon>Spirochaetota</taxon>
        <taxon>Spirochaetia</taxon>
        <taxon>Spirochaetales</taxon>
        <taxon>Treponemataceae</taxon>
        <taxon>Treponema</taxon>
    </lineage>
</organism>
<proteinExistence type="predicted"/>
<protein>
    <submittedName>
        <fullName evidence="1">Uncharacterized protein</fullName>
    </submittedName>
</protein>
<sequence length="45" mass="4995">MFGRAAAGSAADFHVTRYFAENKIFGAPANPYFVYDFVALFCAIR</sequence>
<accession>U1GUU2</accession>
<evidence type="ECO:0000313" key="2">
    <source>
        <dbReference type="Proteomes" id="UP000016412"/>
    </source>
</evidence>
<dbReference type="Proteomes" id="UP000016412">
    <property type="component" value="Unassembled WGS sequence"/>
</dbReference>
<gene>
    <name evidence="1" type="ORF">HMPREF1325_2418</name>
</gene>
<reference evidence="1 2" key="1">
    <citation type="submission" date="2013-08" db="EMBL/GenBank/DDBJ databases">
        <authorList>
            <person name="Durkin A.S."/>
            <person name="Haft D.R."/>
            <person name="McCorrison J."/>
            <person name="Torralba M."/>
            <person name="Gillis M."/>
            <person name="Haft D.H."/>
            <person name="Methe B."/>
            <person name="Sutton G."/>
            <person name="Nelson K.E."/>
        </authorList>
    </citation>
    <scope>NUCLEOTIDE SEQUENCE [LARGE SCALE GENOMIC DNA]</scope>
    <source>
        <strain evidence="1 2">VPI DR56BR1116</strain>
    </source>
</reference>
<evidence type="ECO:0000313" key="1">
    <source>
        <dbReference type="EMBL" id="ERF60369.1"/>
    </source>
</evidence>
<name>U1GUU2_TRESO</name>
<dbReference type="AlphaFoldDB" id="U1GUU2"/>
<dbReference type="PATRIC" id="fig|1125725.3.peg.1586"/>